<organism evidence="1 2">
    <name type="scientific">Legionella lytica</name>
    <dbReference type="NCBI Taxonomy" id="96232"/>
    <lineage>
        <taxon>Bacteria</taxon>
        <taxon>Pseudomonadati</taxon>
        <taxon>Pseudomonadota</taxon>
        <taxon>Gammaproteobacteria</taxon>
        <taxon>Legionellales</taxon>
        <taxon>Legionellaceae</taxon>
        <taxon>Legionella</taxon>
    </lineage>
</organism>
<dbReference type="Proteomes" id="UP001615550">
    <property type="component" value="Unassembled WGS sequence"/>
</dbReference>
<accession>A0ABW8D6J6</accession>
<evidence type="ECO:0000313" key="2">
    <source>
        <dbReference type="Proteomes" id="UP001615550"/>
    </source>
</evidence>
<gene>
    <name evidence="1" type="ORF">ACD661_01005</name>
</gene>
<evidence type="ECO:0000313" key="1">
    <source>
        <dbReference type="EMBL" id="MFJ1267130.1"/>
    </source>
</evidence>
<reference evidence="1 2" key="1">
    <citation type="submission" date="2024-08" db="EMBL/GenBank/DDBJ databases">
        <title>Draft Genome Sequence of Legionella lytica strain DSB2004, Isolated From a Fire Sprinkler System.</title>
        <authorList>
            <person name="Everhart A.D."/>
            <person name="Kidane D.T."/>
            <person name="Farone A.L."/>
            <person name="Farone M.B."/>
        </authorList>
    </citation>
    <scope>NUCLEOTIDE SEQUENCE [LARGE SCALE GENOMIC DNA]</scope>
    <source>
        <strain evidence="1 2">DSB2004</strain>
    </source>
</reference>
<name>A0ABW8D6J6_9GAMM</name>
<comment type="caution">
    <text evidence="1">The sequence shown here is derived from an EMBL/GenBank/DDBJ whole genome shotgun (WGS) entry which is preliminary data.</text>
</comment>
<proteinExistence type="predicted"/>
<keyword evidence="2" id="KW-1185">Reference proteome</keyword>
<sequence>MCQGALASADIELYKKSCVGHEVTLPVAARYVFFAEYALMKYSYFVESL</sequence>
<protein>
    <submittedName>
        <fullName evidence="1">Uncharacterized protein</fullName>
    </submittedName>
</protein>
<dbReference type="RefSeq" id="WP_400185668.1">
    <property type="nucleotide sequence ID" value="NZ_JBGORX010000001.1"/>
</dbReference>
<dbReference type="EMBL" id="JBGORX010000001">
    <property type="protein sequence ID" value="MFJ1267130.1"/>
    <property type="molecule type" value="Genomic_DNA"/>
</dbReference>